<evidence type="ECO:0000256" key="6">
    <source>
        <dbReference type="ARBA" id="ARBA00022630"/>
    </source>
</evidence>
<evidence type="ECO:0000256" key="5">
    <source>
        <dbReference type="ARBA" id="ARBA00022448"/>
    </source>
</evidence>
<organism evidence="16 17">
    <name type="scientific">Tetraparma gracilis</name>
    <dbReference type="NCBI Taxonomy" id="2962635"/>
    <lineage>
        <taxon>Eukaryota</taxon>
        <taxon>Sar</taxon>
        <taxon>Stramenopiles</taxon>
        <taxon>Ochrophyta</taxon>
        <taxon>Bolidophyceae</taxon>
        <taxon>Parmales</taxon>
        <taxon>Triparmaceae</taxon>
        <taxon>Tetraparma</taxon>
    </lineage>
</organism>
<dbReference type="PANTHER" id="PTHR12613:SF0">
    <property type="entry name" value="ERO1-LIKE PROTEIN"/>
    <property type="match status" value="1"/>
</dbReference>
<keyword evidence="7" id="KW-0732">Signal</keyword>
<evidence type="ECO:0000256" key="8">
    <source>
        <dbReference type="ARBA" id="ARBA00022824"/>
    </source>
</evidence>
<gene>
    <name evidence="16" type="ORF">TeGR_g11570</name>
</gene>
<evidence type="ECO:0000256" key="3">
    <source>
        <dbReference type="ARBA" id="ARBA00008277"/>
    </source>
</evidence>
<keyword evidence="8" id="KW-0256">Endoplasmic reticulum</keyword>
<dbReference type="InterPro" id="IPR007266">
    <property type="entry name" value="Ero1"/>
</dbReference>
<sequence>MSAYASLTPPNPSFLSSLSSLIASTPSLHLYSIDLLAGCEYLPLELEECSSSTCEIYPLDEDVSELHPEITSADSSDHAFRLDGWARMDMPNEDYYSIVDYTESYTEYDGGVVWRMIHDKICFQDKYTGADAWRFDFNRVVSGLHTSINCHILEDMEKNPPAGLDFDAELARRLGVSSPGPPSPYVSNLYFSYMLLLTALKKATPRLLADCGSGSIEAPLLPEVLAHPILELEDTDVAPNTLISHAQSAVPALWKARMRTRELMRVMNCVQCGKCRLHGKVAVMGVSTALQILLGNEACGGDPMTLKRVELASLIATIAKFSSAVDFVERKLGGPAAIY</sequence>
<dbReference type="Proteomes" id="UP001165060">
    <property type="component" value="Unassembled WGS sequence"/>
</dbReference>
<evidence type="ECO:0000256" key="15">
    <source>
        <dbReference type="ARBA" id="ARBA00023284"/>
    </source>
</evidence>
<comment type="caution">
    <text evidence="16">The sequence shown here is derived from an EMBL/GenBank/DDBJ whole genome shotgun (WGS) entry which is preliminary data.</text>
</comment>
<name>A0ABQ6MCU8_9STRA</name>
<proteinExistence type="inferred from homology"/>
<evidence type="ECO:0000256" key="14">
    <source>
        <dbReference type="ARBA" id="ARBA00023180"/>
    </source>
</evidence>
<keyword evidence="15" id="KW-0676">Redox-active center</keyword>
<evidence type="ECO:0000256" key="2">
    <source>
        <dbReference type="ARBA" id="ARBA00004367"/>
    </source>
</evidence>
<dbReference type="SUPFAM" id="SSF110019">
    <property type="entry name" value="ERO1-like"/>
    <property type="match status" value="1"/>
</dbReference>
<comment type="cofactor">
    <cofactor evidence="1">
        <name>FAD</name>
        <dbReference type="ChEBI" id="CHEBI:57692"/>
    </cofactor>
</comment>
<comment type="subcellular location">
    <subcellularLocation>
        <location evidence="2">Endoplasmic reticulum membrane</location>
        <topology evidence="2">Peripheral membrane protein</topology>
        <orientation evidence="2">Lumenal side</orientation>
    </subcellularLocation>
</comment>
<comment type="similarity">
    <text evidence="3">Belongs to the EROs family.</text>
</comment>
<keyword evidence="14" id="KW-0325">Glycoprotein</keyword>
<keyword evidence="12" id="KW-0472">Membrane</keyword>
<evidence type="ECO:0000256" key="11">
    <source>
        <dbReference type="ARBA" id="ARBA00023002"/>
    </source>
</evidence>
<evidence type="ECO:0000256" key="9">
    <source>
        <dbReference type="ARBA" id="ARBA00022827"/>
    </source>
</evidence>
<evidence type="ECO:0000256" key="12">
    <source>
        <dbReference type="ARBA" id="ARBA00023136"/>
    </source>
</evidence>
<evidence type="ECO:0000313" key="17">
    <source>
        <dbReference type="Proteomes" id="UP001165060"/>
    </source>
</evidence>
<protein>
    <recommendedName>
        <fullName evidence="18">Endoplasmic reticulum oxidoreductin 1</fullName>
    </recommendedName>
</protein>
<comment type="subunit">
    <text evidence="4">May function both as a monomer and a homodimer.</text>
</comment>
<dbReference type="InterPro" id="IPR037192">
    <property type="entry name" value="ERO1-like_sf"/>
</dbReference>
<evidence type="ECO:0008006" key="18">
    <source>
        <dbReference type="Google" id="ProtNLM"/>
    </source>
</evidence>
<dbReference type="Pfam" id="PF04137">
    <property type="entry name" value="ERO1"/>
    <property type="match status" value="1"/>
</dbReference>
<evidence type="ECO:0000256" key="10">
    <source>
        <dbReference type="ARBA" id="ARBA00022982"/>
    </source>
</evidence>
<keyword evidence="17" id="KW-1185">Reference proteome</keyword>
<keyword evidence="10" id="KW-0249">Electron transport</keyword>
<keyword evidence="5" id="KW-0813">Transport</keyword>
<evidence type="ECO:0000256" key="7">
    <source>
        <dbReference type="ARBA" id="ARBA00022729"/>
    </source>
</evidence>
<keyword evidence="6" id="KW-0285">Flavoprotein</keyword>
<dbReference type="PANTHER" id="PTHR12613">
    <property type="entry name" value="ERO1-RELATED"/>
    <property type="match status" value="1"/>
</dbReference>
<accession>A0ABQ6MCU8</accession>
<keyword evidence="11" id="KW-0560">Oxidoreductase</keyword>
<evidence type="ECO:0000256" key="13">
    <source>
        <dbReference type="ARBA" id="ARBA00023157"/>
    </source>
</evidence>
<evidence type="ECO:0000256" key="4">
    <source>
        <dbReference type="ARBA" id="ARBA00011802"/>
    </source>
</evidence>
<keyword evidence="9" id="KW-0274">FAD</keyword>
<reference evidence="16 17" key="1">
    <citation type="journal article" date="2023" name="Commun. Biol.">
        <title>Genome analysis of Parmales, the sister group of diatoms, reveals the evolutionary specialization of diatoms from phago-mixotrophs to photoautotrophs.</title>
        <authorList>
            <person name="Ban H."/>
            <person name="Sato S."/>
            <person name="Yoshikawa S."/>
            <person name="Yamada K."/>
            <person name="Nakamura Y."/>
            <person name="Ichinomiya M."/>
            <person name="Sato N."/>
            <person name="Blanc-Mathieu R."/>
            <person name="Endo H."/>
            <person name="Kuwata A."/>
            <person name="Ogata H."/>
        </authorList>
    </citation>
    <scope>NUCLEOTIDE SEQUENCE [LARGE SCALE GENOMIC DNA]</scope>
</reference>
<keyword evidence="13" id="KW-1015">Disulfide bond</keyword>
<evidence type="ECO:0000313" key="16">
    <source>
        <dbReference type="EMBL" id="GMI23971.1"/>
    </source>
</evidence>
<dbReference type="EMBL" id="BRYB01005394">
    <property type="protein sequence ID" value="GMI23971.1"/>
    <property type="molecule type" value="Genomic_DNA"/>
</dbReference>
<evidence type="ECO:0000256" key="1">
    <source>
        <dbReference type="ARBA" id="ARBA00001974"/>
    </source>
</evidence>